<dbReference type="RefSeq" id="WP_191769837.1">
    <property type="nucleotide sequence ID" value="NZ_JACSRA010000031.1"/>
</dbReference>
<sequence>MAKINISNCKVIDKYEGSNSIEAIYINFISIKLSDSYEEIENELEMKGDKAYEN</sequence>
<dbReference type="EMBL" id="JACSRA010000031">
    <property type="protein sequence ID" value="MBD7912934.1"/>
    <property type="molecule type" value="Genomic_DNA"/>
</dbReference>
<evidence type="ECO:0000313" key="2">
    <source>
        <dbReference type="Proteomes" id="UP000627781"/>
    </source>
</evidence>
<name>A0ABR8PXP2_9CLOT</name>
<proteinExistence type="predicted"/>
<reference evidence="1 2" key="1">
    <citation type="submission" date="2020-08" db="EMBL/GenBank/DDBJ databases">
        <title>A Genomic Blueprint of the Chicken Gut Microbiome.</title>
        <authorList>
            <person name="Gilroy R."/>
            <person name="Ravi A."/>
            <person name="Getino M."/>
            <person name="Pursley I."/>
            <person name="Horton D.L."/>
            <person name="Alikhan N.-F."/>
            <person name="Baker D."/>
            <person name="Gharbi K."/>
            <person name="Hall N."/>
            <person name="Watson M."/>
            <person name="Adriaenssens E.M."/>
            <person name="Foster-Nyarko E."/>
            <person name="Jarju S."/>
            <person name="Secka A."/>
            <person name="Antonio M."/>
            <person name="Oren A."/>
            <person name="Chaudhuri R."/>
            <person name="La Ragione R.M."/>
            <person name="Hildebrand F."/>
            <person name="Pallen M.J."/>
        </authorList>
    </citation>
    <scope>NUCLEOTIDE SEQUENCE [LARGE SCALE GENOMIC DNA]</scope>
    <source>
        <strain evidence="1 2">Sa3CVN1</strain>
    </source>
</reference>
<comment type="caution">
    <text evidence="1">The sequence shown here is derived from an EMBL/GenBank/DDBJ whole genome shotgun (WGS) entry which is preliminary data.</text>
</comment>
<protein>
    <submittedName>
        <fullName evidence="1">Uncharacterized protein</fullName>
    </submittedName>
</protein>
<organism evidence="1 2">
    <name type="scientific">Clostridium cibarium</name>
    <dbReference type="NCBI Taxonomy" id="2762247"/>
    <lineage>
        <taxon>Bacteria</taxon>
        <taxon>Bacillati</taxon>
        <taxon>Bacillota</taxon>
        <taxon>Clostridia</taxon>
        <taxon>Eubacteriales</taxon>
        <taxon>Clostridiaceae</taxon>
        <taxon>Clostridium</taxon>
    </lineage>
</organism>
<evidence type="ECO:0000313" key="1">
    <source>
        <dbReference type="EMBL" id="MBD7912934.1"/>
    </source>
</evidence>
<keyword evidence="2" id="KW-1185">Reference proteome</keyword>
<dbReference type="Proteomes" id="UP000627781">
    <property type="component" value="Unassembled WGS sequence"/>
</dbReference>
<accession>A0ABR8PXP2</accession>
<gene>
    <name evidence="1" type="ORF">H9661_16400</name>
</gene>